<protein>
    <recommendedName>
        <fullName evidence="1">RET cysteine rich domain-containing protein</fullName>
    </recommendedName>
</protein>
<feature type="domain" description="RET cysteine rich" evidence="1">
    <location>
        <begin position="3"/>
        <end position="76"/>
    </location>
</feature>
<gene>
    <name evidence="2" type="ORF">EGW08_006463</name>
</gene>
<dbReference type="InterPro" id="IPR055162">
    <property type="entry name" value="RET_CRD"/>
</dbReference>
<dbReference type="AlphaFoldDB" id="A0A433TW22"/>
<dbReference type="Pfam" id="PF22540">
    <property type="entry name" value="RET_CRD"/>
    <property type="match status" value="1"/>
</dbReference>
<evidence type="ECO:0000259" key="1">
    <source>
        <dbReference type="Pfam" id="PF22540"/>
    </source>
</evidence>
<evidence type="ECO:0000313" key="2">
    <source>
        <dbReference type="EMBL" id="RUS85749.1"/>
    </source>
</evidence>
<evidence type="ECO:0000313" key="3">
    <source>
        <dbReference type="Proteomes" id="UP000271974"/>
    </source>
</evidence>
<dbReference type="Proteomes" id="UP000271974">
    <property type="component" value="Unassembled WGS sequence"/>
</dbReference>
<proteinExistence type="predicted"/>
<feature type="non-terminal residue" evidence="2">
    <location>
        <position position="1"/>
    </location>
</feature>
<dbReference type="STRING" id="188477.A0A433TW22"/>
<keyword evidence="3" id="KW-1185">Reference proteome</keyword>
<accession>A0A433TW22</accession>
<dbReference type="OrthoDB" id="6423461at2759"/>
<feature type="non-terminal residue" evidence="2">
    <location>
        <position position="117"/>
    </location>
</feature>
<name>A0A433TW22_ELYCH</name>
<dbReference type="EMBL" id="RQTK01000160">
    <property type="protein sequence ID" value="RUS85749.1"/>
    <property type="molecule type" value="Genomic_DNA"/>
</dbReference>
<organism evidence="2 3">
    <name type="scientific">Elysia chlorotica</name>
    <name type="common">Eastern emerald elysia</name>
    <name type="synonym">Sea slug</name>
    <dbReference type="NCBI Taxonomy" id="188477"/>
    <lineage>
        <taxon>Eukaryota</taxon>
        <taxon>Metazoa</taxon>
        <taxon>Spiralia</taxon>
        <taxon>Lophotrochozoa</taxon>
        <taxon>Mollusca</taxon>
        <taxon>Gastropoda</taxon>
        <taxon>Heterobranchia</taxon>
        <taxon>Euthyneura</taxon>
        <taxon>Panpulmonata</taxon>
        <taxon>Sacoglossa</taxon>
        <taxon>Placobranchoidea</taxon>
        <taxon>Plakobranchidae</taxon>
        <taxon>Elysia</taxon>
    </lineage>
</organism>
<comment type="caution">
    <text evidence="2">The sequence shown here is derived from an EMBL/GenBank/DDBJ whole genome shotgun (WGS) entry which is preliminary data.</text>
</comment>
<reference evidence="2 3" key="1">
    <citation type="submission" date="2019-01" db="EMBL/GenBank/DDBJ databases">
        <title>A draft genome assembly of the solar-powered sea slug Elysia chlorotica.</title>
        <authorList>
            <person name="Cai H."/>
            <person name="Li Q."/>
            <person name="Fang X."/>
            <person name="Li J."/>
            <person name="Curtis N.E."/>
            <person name="Altenburger A."/>
            <person name="Shibata T."/>
            <person name="Feng M."/>
            <person name="Maeda T."/>
            <person name="Schwartz J.A."/>
            <person name="Shigenobu S."/>
            <person name="Lundholm N."/>
            <person name="Nishiyama T."/>
            <person name="Yang H."/>
            <person name="Hasebe M."/>
            <person name="Li S."/>
            <person name="Pierce S.K."/>
            <person name="Wang J."/>
        </authorList>
    </citation>
    <scope>NUCLEOTIDE SEQUENCE [LARGE SCALE GENOMIC DNA]</scope>
    <source>
        <strain evidence="2">EC2010</strain>
        <tissue evidence="2">Whole organism of an adult</tissue>
    </source>
</reference>
<sequence>EESCSSYNTSETCQASCGLGTASGSCGWSFFHVRISSNHSPCSPDVNSCPDGHCDERESLHPSICPQDCATAKQDAIPPKSPHTHIGASTEQPRDFLGCGHVCRVTLAAAGAGVTLL</sequence>